<feature type="binding site" description="in other chain" evidence="4">
    <location>
        <begin position="181"/>
        <end position="183"/>
    </location>
    <ligand>
        <name>a purine D-ribonucleoside</name>
        <dbReference type="ChEBI" id="CHEBI:142355"/>
        <note>ligand shared between dimeric partners</note>
    </ligand>
</feature>
<evidence type="ECO:0000256" key="1">
    <source>
        <dbReference type="ARBA" id="ARBA00022676"/>
    </source>
</evidence>
<evidence type="ECO:0000259" key="5">
    <source>
        <dbReference type="Pfam" id="PF01048"/>
    </source>
</evidence>
<protein>
    <recommendedName>
        <fullName evidence="4">Purine nucleoside phosphorylase DeoD-type</fullName>
        <shortName evidence="4">PNP</shortName>
        <ecNumber evidence="4">2.4.2.1</ecNumber>
    </recommendedName>
</protein>
<dbReference type="SUPFAM" id="SSF53167">
    <property type="entry name" value="Purine and uridine phosphorylases"/>
    <property type="match status" value="1"/>
</dbReference>
<comment type="subunit">
    <text evidence="4">Homohexamer; trimer of homodimers.</text>
</comment>
<dbReference type="NCBIfam" id="NF004489">
    <property type="entry name" value="PRK05819.1"/>
    <property type="match status" value="1"/>
</dbReference>
<dbReference type="Pfam" id="PF01048">
    <property type="entry name" value="PNP_UDP_1"/>
    <property type="match status" value="1"/>
</dbReference>
<dbReference type="EMBL" id="JAJEQX010000005">
    <property type="protein sequence ID" value="MCC2253717.1"/>
    <property type="molecule type" value="Genomic_DNA"/>
</dbReference>
<reference evidence="6 7" key="1">
    <citation type="submission" date="2021-10" db="EMBL/GenBank/DDBJ databases">
        <title>Anaerobic single-cell dispensing facilitates the cultivation of human gut bacteria.</title>
        <authorList>
            <person name="Afrizal A."/>
        </authorList>
    </citation>
    <scope>NUCLEOTIDE SEQUENCE [LARGE SCALE GENOMIC DNA]</scope>
    <source>
        <strain evidence="6 7">CLA-AA-H200</strain>
    </source>
</reference>
<comment type="caution">
    <text evidence="6">The sequence shown here is derived from an EMBL/GenBank/DDBJ whole genome shotgun (WGS) entry which is preliminary data.</text>
</comment>
<evidence type="ECO:0000313" key="7">
    <source>
        <dbReference type="Proteomes" id="UP001198151"/>
    </source>
</evidence>
<dbReference type="GO" id="GO:0004731">
    <property type="term" value="F:purine-nucleoside phosphorylase activity"/>
    <property type="evidence" value="ECO:0007669"/>
    <property type="project" value="UniProtKB-EC"/>
</dbReference>
<comment type="catalytic activity">
    <reaction evidence="3">
        <text>uridine + phosphate = alpha-D-ribose 1-phosphate + uracil</text>
        <dbReference type="Rhea" id="RHEA:24388"/>
        <dbReference type="ChEBI" id="CHEBI:16704"/>
        <dbReference type="ChEBI" id="CHEBI:17568"/>
        <dbReference type="ChEBI" id="CHEBI:43474"/>
        <dbReference type="ChEBI" id="CHEBI:57720"/>
        <dbReference type="EC" id="2.4.2.3"/>
    </reaction>
</comment>
<dbReference type="NCBIfam" id="TIGR00107">
    <property type="entry name" value="deoD"/>
    <property type="match status" value="1"/>
</dbReference>
<dbReference type="InterPro" id="IPR035994">
    <property type="entry name" value="Nucleoside_phosphorylase_sf"/>
</dbReference>
<evidence type="ECO:0000256" key="4">
    <source>
        <dbReference type="HAMAP-Rule" id="MF_01627"/>
    </source>
</evidence>
<dbReference type="CDD" id="cd09006">
    <property type="entry name" value="PNP_EcPNPI-like"/>
    <property type="match status" value="1"/>
</dbReference>
<feature type="binding site" description="in other chain" evidence="4">
    <location>
        <begin position="205"/>
        <end position="206"/>
    </location>
    <ligand>
        <name>a purine D-ribonucleoside</name>
        <dbReference type="ChEBI" id="CHEBI:142355"/>
        <note>ligand shared between dimeric partners</note>
    </ligand>
</feature>
<proteinExistence type="inferred from homology"/>
<comment type="similarity">
    <text evidence="4">Belongs to the PNP/UDP phosphorylase family.</text>
</comment>
<feature type="binding site" description="in other chain" evidence="4">
    <location>
        <position position="21"/>
    </location>
    <ligand>
        <name>phosphate</name>
        <dbReference type="ChEBI" id="CHEBI:43474"/>
        <note>ligand shared between dimeric partners</note>
    </ligand>
</feature>
<dbReference type="PANTHER" id="PTHR43691">
    <property type="entry name" value="URIDINE PHOSPHORYLASE"/>
    <property type="match status" value="1"/>
</dbReference>
<evidence type="ECO:0000313" key="6">
    <source>
        <dbReference type="EMBL" id="MCC2253717.1"/>
    </source>
</evidence>
<dbReference type="HAMAP" id="MF_01627">
    <property type="entry name" value="Pur_nucleosid_phosp"/>
    <property type="match status" value="1"/>
</dbReference>
<dbReference type="RefSeq" id="WP_227706855.1">
    <property type="nucleotide sequence ID" value="NZ_JAJEQX010000005.1"/>
</dbReference>
<dbReference type="InterPro" id="IPR000845">
    <property type="entry name" value="Nucleoside_phosphorylase_d"/>
</dbReference>
<feature type="active site" description="Proton donor" evidence="4">
    <location>
        <position position="206"/>
    </location>
</feature>
<feature type="site" description="Important for catalytic activity" evidence="4">
    <location>
        <position position="219"/>
    </location>
</feature>
<dbReference type="PANTHER" id="PTHR43691:SF11">
    <property type="entry name" value="FI09636P-RELATED"/>
    <property type="match status" value="1"/>
</dbReference>
<dbReference type="InterPro" id="IPR004402">
    <property type="entry name" value="DeoD-type"/>
</dbReference>
<evidence type="ECO:0000256" key="2">
    <source>
        <dbReference type="ARBA" id="ARBA00022679"/>
    </source>
</evidence>
<feature type="binding site" evidence="4">
    <location>
        <position position="44"/>
    </location>
    <ligand>
        <name>phosphate</name>
        <dbReference type="ChEBI" id="CHEBI:43474"/>
        <note>ligand shared between dimeric partners</note>
    </ligand>
</feature>
<comment type="function">
    <text evidence="4">Catalyzes the reversible phosphorolytic breakdown of the N-glycosidic bond in the beta-(deoxy)ribonucleoside molecules, with the formation of the corresponding free purine bases and pentose-1-phosphate.</text>
</comment>
<gene>
    <name evidence="4 6" type="primary">deoD</name>
    <name evidence="6" type="ORF">LKD70_04575</name>
</gene>
<keyword evidence="2 4" id="KW-0808">Transferase</keyword>
<keyword evidence="7" id="KW-1185">Reference proteome</keyword>
<organism evidence="6 7">
    <name type="scientific">Ruminococcus turbiniformis</name>
    <dbReference type="NCBI Taxonomy" id="2881258"/>
    <lineage>
        <taxon>Bacteria</taxon>
        <taxon>Bacillati</taxon>
        <taxon>Bacillota</taxon>
        <taxon>Clostridia</taxon>
        <taxon>Eubacteriales</taxon>
        <taxon>Oscillospiraceae</taxon>
        <taxon>Ruminococcus</taxon>
    </lineage>
</organism>
<feature type="binding site" evidence="4">
    <location>
        <position position="5"/>
    </location>
    <ligand>
        <name>a purine D-ribonucleoside</name>
        <dbReference type="ChEBI" id="CHEBI:142355"/>
        <note>ligand shared between dimeric partners</note>
    </ligand>
</feature>
<dbReference type="Gene3D" id="3.40.50.1580">
    <property type="entry name" value="Nucleoside phosphorylase domain"/>
    <property type="match status" value="1"/>
</dbReference>
<keyword evidence="1 4" id="KW-0328">Glycosyltransferase</keyword>
<comment type="catalytic activity">
    <reaction evidence="4">
        <text>a purine D-ribonucleoside + phosphate = a purine nucleobase + alpha-D-ribose 1-phosphate</text>
        <dbReference type="Rhea" id="RHEA:19805"/>
        <dbReference type="ChEBI" id="CHEBI:26386"/>
        <dbReference type="ChEBI" id="CHEBI:43474"/>
        <dbReference type="ChEBI" id="CHEBI:57720"/>
        <dbReference type="ChEBI" id="CHEBI:142355"/>
        <dbReference type="EC" id="2.4.2.1"/>
    </reaction>
</comment>
<sequence>MGTPHNNANPGDIADRILLPGDPMRAKFIAENFLEDAVCYNEVRGMYGFTGYYRGKRVSVQGTGMGMPSMHIYANELMDVYGVKRLIRVGTCGSLRKDVNLKDVVIAIGSTTDSNMNRDRFGSISFAPTASFSLLKSAWDEAQKEGVHAVVSNIFTSDKFYDDNAEEKNSLVASYGIAAVDMETCELYTLAAKYGAEALTMLTVSDHLVTGERCTAEERQTSFKDMIQVALEIV</sequence>
<evidence type="ECO:0000256" key="3">
    <source>
        <dbReference type="ARBA" id="ARBA00048447"/>
    </source>
</evidence>
<feature type="domain" description="Nucleoside phosphorylase" evidence="5">
    <location>
        <begin position="16"/>
        <end position="225"/>
    </location>
</feature>
<name>A0ABS8FX20_9FIRM</name>
<dbReference type="Proteomes" id="UP001198151">
    <property type="component" value="Unassembled WGS sequence"/>
</dbReference>
<feature type="binding site" description="in other chain" evidence="4">
    <location>
        <position position="25"/>
    </location>
    <ligand>
        <name>phosphate</name>
        <dbReference type="ChEBI" id="CHEBI:43474"/>
        <note>ligand shared between dimeric partners</note>
    </ligand>
</feature>
<dbReference type="EC" id="2.4.2.1" evidence="4"/>
<feature type="binding site" description="in other chain" evidence="4">
    <location>
        <begin position="88"/>
        <end position="91"/>
    </location>
    <ligand>
        <name>phosphate</name>
        <dbReference type="ChEBI" id="CHEBI:43474"/>
        <note>ligand shared between dimeric partners</note>
    </ligand>
</feature>
<comment type="catalytic activity">
    <reaction evidence="4">
        <text>a purine 2'-deoxy-D-ribonucleoside + phosphate = a purine nucleobase + 2-deoxy-alpha-D-ribose 1-phosphate</text>
        <dbReference type="Rhea" id="RHEA:36431"/>
        <dbReference type="ChEBI" id="CHEBI:26386"/>
        <dbReference type="ChEBI" id="CHEBI:43474"/>
        <dbReference type="ChEBI" id="CHEBI:57259"/>
        <dbReference type="ChEBI" id="CHEBI:142361"/>
        <dbReference type="EC" id="2.4.2.1"/>
    </reaction>
</comment>
<accession>A0ABS8FX20</accession>